<dbReference type="PANTHER" id="PTHR31891">
    <property type="entry name" value="FORMAMIDASE C869.04-RELATED"/>
    <property type="match status" value="1"/>
</dbReference>
<organism evidence="1 2">
    <name type="scientific">Orchesella dallaii</name>
    <dbReference type="NCBI Taxonomy" id="48710"/>
    <lineage>
        <taxon>Eukaryota</taxon>
        <taxon>Metazoa</taxon>
        <taxon>Ecdysozoa</taxon>
        <taxon>Arthropoda</taxon>
        <taxon>Hexapoda</taxon>
        <taxon>Collembola</taxon>
        <taxon>Entomobryomorpha</taxon>
        <taxon>Entomobryoidea</taxon>
        <taxon>Orchesellidae</taxon>
        <taxon>Orchesellinae</taxon>
        <taxon>Orchesella</taxon>
    </lineage>
</organism>
<protein>
    <recommendedName>
        <fullName evidence="3">Formamidase</fullName>
    </recommendedName>
</protein>
<dbReference type="Pfam" id="PF03069">
    <property type="entry name" value="FmdA_AmdA"/>
    <property type="match status" value="1"/>
</dbReference>
<accession>A0ABP1RFC1</accession>
<proteinExistence type="predicted"/>
<evidence type="ECO:0000313" key="2">
    <source>
        <dbReference type="Proteomes" id="UP001642540"/>
    </source>
</evidence>
<sequence>MVRTAIKVDLSKKPQEMPGHNFHNRFHPDIPATVEVKQDEVFKIECYDWSGGQCKNDDCIDDIYEWDLSIGHVLSGPIAVEGAEPGDILEVELLDIQPHPDMLWGFTGILPENRGGGGFLGDLFKKPAKAIWDFEGIYARSRHIPRVKFVGVIHPGIVATAPSRELLDEWNRRESELVNSAPDGKGSSMACLPLPHLAILGHADKDPAKAEKMAKEAARTIPPRENGGNADIKNLSRGSKIWLPVYVKGANLSLGDIHFCEGDGEIALCGAIETAGIITVKTKVLKNGMNLYGLKRAPMFFPGPVEPNYSRYLTFEGICVDDNGKQHFVDTTLAFRQAVLSAIEYLTKYGYTREQAYLFLSACPVESHIASIVDIPNSCVTLGIPIDVFDFNILPNGDGPKVMVKGSHPPSVPK</sequence>
<dbReference type="InterPro" id="IPR054833">
    <property type="entry name" value="FormamaseFmdA"/>
</dbReference>
<keyword evidence="2" id="KW-1185">Reference proteome</keyword>
<evidence type="ECO:0000313" key="1">
    <source>
        <dbReference type="EMBL" id="CAL8125150.1"/>
    </source>
</evidence>
<comment type="caution">
    <text evidence="1">The sequence shown here is derived from an EMBL/GenBank/DDBJ whole genome shotgun (WGS) entry which is preliminary data.</text>
</comment>
<dbReference type="EMBL" id="CAXLJM020000069">
    <property type="protein sequence ID" value="CAL8125150.1"/>
    <property type="molecule type" value="Genomic_DNA"/>
</dbReference>
<dbReference type="Gene3D" id="3.10.28.20">
    <property type="entry name" value="Acetamidase/Formamidase-like domains"/>
    <property type="match status" value="1"/>
</dbReference>
<name>A0ABP1RFC1_9HEXA</name>
<dbReference type="SUPFAM" id="SSF141130">
    <property type="entry name" value="Acetamidase/Formamidase-like"/>
    <property type="match status" value="1"/>
</dbReference>
<evidence type="ECO:0008006" key="3">
    <source>
        <dbReference type="Google" id="ProtNLM"/>
    </source>
</evidence>
<dbReference type="PANTHER" id="PTHR31891:SF1">
    <property type="entry name" value="FORMAMIDASE C869.04-RELATED"/>
    <property type="match status" value="1"/>
</dbReference>
<dbReference type="NCBIfam" id="NF045496">
    <property type="entry name" value="FormamaseFmdA"/>
    <property type="match status" value="1"/>
</dbReference>
<dbReference type="Proteomes" id="UP001642540">
    <property type="component" value="Unassembled WGS sequence"/>
</dbReference>
<reference evidence="1 2" key="1">
    <citation type="submission" date="2024-08" db="EMBL/GenBank/DDBJ databases">
        <authorList>
            <person name="Cucini C."/>
            <person name="Frati F."/>
        </authorList>
    </citation>
    <scope>NUCLEOTIDE SEQUENCE [LARGE SCALE GENOMIC DNA]</scope>
</reference>
<dbReference type="Gene3D" id="2.60.120.580">
    <property type="entry name" value="Acetamidase/Formamidase-like domains"/>
    <property type="match status" value="1"/>
</dbReference>
<gene>
    <name evidence="1" type="ORF">ODALV1_LOCUS20871</name>
</gene>
<dbReference type="InterPro" id="IPR004304">
    <property type="entry name" value="FmdA_AmdA"/>
</dbReference>